<dbReference type="AlphaFoldDB" id="A0ABD5IFR3"/>
<dbReference type="Proteomes" id="UP001275057">
    <property type="component" value="Unassembled WGS sequence"/>
</dbReference>
<comment type="caution">
    <text evidence="1">The sequence shown here is derived from an EMBL/GenBank/DDBJ whole genome shotgun (WGS) entry which is preliminary data.</text>
</comment>
<name>A0ABD5IFR3_SERMA</name>
<dbReference type="RefSeq" id="WP_060448587.1">
    <property type="nucleotide sequence ID" value="NZ_FCIV01000008.1"/>
</dbReference>
<reference evidence="1 2" key="1">
    <citation type="submission" date="2023-11" db="EMBL/GenBank/DDBJ databases">
        <title>Detection of rare carbapenemases in Enterobacterales - comparison of two colorimetric and two CIM-based carbapenemase assays.</title>
        <authorList>
            <person name="Schaffarczyk L."/>
            <person name="Noster J."/>
            <person name="Stelzer Y."/>
            <person name="Sattler J."/>
            <person name="Gatermann S."/>
            <person name="Hamprecht A."/>
        </authorList>
    </citation>
    <scope>NUCLEOTIDE SEQUENCE [LARGE SCALE GENOMIC DNA]</scope>
    <source>
        <strain evidence="1 2">CIM-Carb-136</strain>
    </source>
</reference>
<protein>
    <submittedName>
        <fullName evidence="1">Uncharacterized protein</fullName>
    </submittedName>
</protein>
<evidence type="ECO:0000313" key="1">
    <source>
        <dbReference type="EMBL" id="MDX7082532.1"/>
    </source>
</evidence>
<proteinExistence type="predicted"/>
<gene>
    <name evidence="1" type="ORF">SJ435_09050</name>
</gene>
<organism evidence="1 2">
    <name type="scientific">Serratia marcescens</name>
    <dbReference type="NCBI Taxonomy" id="615"/>
    <lineage>
        <taxon>Bacteria</taxon>
        <taxon>Pseudomonadati</taxon>
        <taxon>Pseudomonadota</taxon>
        <taxon>Gammaproteobacteria</taxon>
        <taxon>Enterobacterales</taxon>
        <taxon>Yersiniaceae</taxon>
        <taxon>Serratia</taxon>
    </lineage>
</organism>
<sequence length="66" mass="7566">MKIITRVEAAKLGLNKFYTGKACKHGHHSERWVNNGGCVQCTIERVYRQRRDLIETMKAAQEVAYG</sequence>
<accession>A0ABD5IFR3</accession>
<evidence type="ECO:0000313" key="2">
    <source>
        <dbReference type="Proteomes" id="UP001275057"/>
    </source>
</evidence>
<dbReference type="EMBL" id="JAXABG010000004">
    <property type="protein sequence ID" value="MDX7082532.1"/>
    <property type="molecule type" value="Genomic_DNA"/>
</dbReference>